<dbReference type="OrthoDB" id="2013978at2"/>
<reference evidence="1 2" key="1">
    <citation type="journal article" date="2014" name="Genome Announc.">
        <title>Draft Genome Sequence of Paenibacillus pini JCM 16418T, Isolated from the Rhizosphere of Pine Tree.</title>
        <authorList>
            <person name="Yuki M."/>
            <person name="Oshima K."/>
            <person name="Suda W."/>
            <person name="Oshida Y."/>
            <person name="Kitamura K."/>
            <person name="Iida Y."/>
            <person name="Hattori M."/>
            <person name="Ohkuma M."/>
        </authorList>
    </citation>
    <scope>NUCLEOTIDE SEQUENCE [LARGE SCALE GENOMIC DNA]</scope>
    <source>
        <strain evidence="1 2">JCM 16418</strain>
    </source>
</reference>
<organism evidence="1 2">
    <name type="scientific">Paenibacillus pini JCM 16418</name>
    <dbReference type="NCBI Taxonomy" id="1236976"/>
    <lineage>
        <taxon>Bacteria</taxon>
        <taxon>Bacillati</taxon>
        <taxon>Bacillota</taxon>
        <taxon>Bacilli</taxon>
        <taxon>Bacillales</taxon>
        <taxon>Paenibacillaceae</taxon>
        <taxon>Paenibacillus</taxon>
    </lineage>
</organism>
<keyword evidence="2" id="KW-1185">Reference proteome</keyword>
<dbReference type="RefSeq" id="WP_036653651.1">
    <property type="nucleotide sequence ID" value="NZ_BAVZ01000040.1"/>
</dbReference>
<name>W7Z8R2_9BACL</name>
<dbReference type="AlphaFoldDB" id="W7Z8R2"/>
<dbReference type="EMBL" id="BAVZ01000040">
    <property type="protein sequence ID" value="GAF10839.1"/>
    <property type="molecule type" value="Genomic_DNA"/>
</dbReference>
<gene>
    <name evidence="1" type="ORF">JCM16418_5064</name>
</gene>
<evidence type="ECO:0000313" key="1">
    <source>
        <dbReference type="EMBL" id="GAF10839.1"/>
    </source>
</evidence>
<sequence length="65" mass="7726">MKAEELKRLTKLVGGYHSKLTKKQSLEVILERQHKHNPILMRDEYGEFITNGSLNIFDYSGWNRY</sequence>
<dbReference type="Proteomes" id="UP000019364">
    <property type="component" value="Unassembled WGS sequence"/>
</dbReference>
<proteinExistence type="predicted"/>
<evidence type="ECO:0000313" key="2">
    <source>
        <dbReference type="Proteomes" id="UP000019364"/>
    </source>
</evidence>
<protein>
    <submittedName>
        <fullName evidence="1">Uncharacterized protein</fullName>
    </submittedName>
</protein>
<accession>W7Z8R2</accession>
<comment type="caution">
    <text evidence="1">The sequence shown here is derived from an EMBL/GenBank/DDBJ whole genome shotgun (WGS) entry which is preliminary data.</text>
</comment>